<dbReference type="InterPro" id="IPR032508">
    <property type="entry name" value="FecR_C"/>
</dbReference>
<proteinExistence type="predicted"/>
<evidence type="ECO:0000313" key="4">
    <source>
        <dbReference type="EMBL" id="MEN7549181.1"/>
    </source>
</evidence>
<keyword evidence="1" id="KW-0812">Transmembrane</keyword>
<evidence type="ECO:0000256" key="1">
    <source>
        <dbReference type="SAM" id="Phobius"/>
    </source>
</evidence>
<dbReference type="GO" id="GO:0016989">
    <property type="term" value="F:sigma factor antagonist activity"/>
    <property type="evidence" value="ECO:0007669"/>
    <property type="project" value="TreeGrafter"/>
</dbReference>
<dbReference type="Gene3D" id="2.60.120.1440">
    <property type="match status" value="1"/>
</dbReference>
<organism evidence="4 5">
    <name type="scientific">Rapidithrix thailandica</name>
    <dbReference type="NCBI Taxonomy" id="413964"/>
    <lineage>
        <taxon>Bacteria</taxon>
        <taxon>Pseudomonadati</taxon>
        <taxon>Bacteroidota</taxon>
        <taxon>Cytophagia</taxon>
        <taxon>Cytophagales</taxon>
        <taxon>Flammeovirgaceae</taxon>
        <taxon>Rapidithrix</taxon>
    </lineage>
</organism>
<dbReference type="Pfam" id="PF16344">
    <property type="entry name" value="FecR_C"/>
    <property type="match status" value="1"/>
</dbReference>
<dbReference type="Gene3D" id="3.55.50.30">
    <property type="match status" value="1"/>
</dbReference>
<keyword evidence="5" id="KW-1185">Reference proteome</keyword>
<dbReference type="InterPro" id="IPR006860">
    <property type="entry name" value="FecR"/>
</dbReference>
<keyword evidence="1" id="KW-1133">Transmembrane helix</keyword>
<dbReference type="PANTHER" id="PTHR30273">
    <property type="entry name" value="PERIPLASMIC SIGNAL SENSOR AND SIGMA FACTOR ACTIVATOR FECR-RELATED"/>
    <property type="match status" value="1"/>
</dbReference>
<dbReference type="PIRSF" id="PIRSF018266">
    <property type="entry name" value="FecR"/>
    <property type="match status" value="1"/>
</dbReference>
<dbReference type="Pfam" id="PF04773">
    <property type="entry name" value="FecR"/>
    <property type="match status" value="1"/>
</dbReference>
<dbReference type="AlphaFoldDB" id="A0AAW9S844"/>
<feature type="transmembrane region" description="Helical" evidence="1">
    <location>
        <begin position="78"/>
        <end position="98"/>
    </location>
</feature>
<dbReference type="InterPro" id="IPR012373">
    <property type="entry name" value="Ferrdict_sens_TM"/>
</dbReference>
<evidence type="ECO:0000259" key="3">
    <source>
        <dbReference type="Pfam" id="PF16344"/>
    </source>
</evidence>
<dbReference type="Proteomes" id="UP001403385">
    <property type="component" value="Unassembled WGS sequence"/>
</dbReference>
<dbReference type="EMBL" id="JBDKWZ010000007">
    <property type="protein sequence ID" value="MEN7549181.1"/>
    <property type="molecule type" value="Genomic_DNA"/>
</dbReference>
<keyword evidence="1" id="KW-0472">Membrane</keyword>
<comment type="caution">
    <text evidence="4">The sequence shown here is derived from an EMBL/GenBank/DDBJ whole genome shotgun (WGS) entry which is preliminary data.</text>
</comment>
<feature type="domain" description="Protein FecR C-terminal" evidence="3">
    <location>
        <begin position="247"/>
        <end position="315"/>
    </location>
</feature>
<dbReference type="PANTHER" id="PTHR30273:SF2">
    <property type="entry name" value="PROTEIN FECR"/>
    <property type="match status" value="1"/>
</dbReference>
<accession>A0AAW9S844</accession>
<evidence type="ECO:0000259" key="2">
    <source>
        <dbReference type="Pfam" id="PF04773"/>
    </source>
</evidence>
<protein>
    <submittedName>
        <fullName evidence="4">FecR domain-containing protein</fullName>
    </submittedName>
</protein>
<evidence type="ECO:0000313" key="5">
    <source>
        <dbReference type="Proteomes" id="UP001403385"/>
    </source>
</evidence>
<feature type="domain" description="FecR protein" evidence="2">
    <location>
        <begin position="110"/>
        <end position="203"/>
    </location>
</feature>
<gene>
    <name evidence="4" type="ORF">AAG747_14755</name>
</gene>
<name>A0AAW9S844_9BACT</name>
<dbReference type="RefSeq" id="WP_346821950.1">
    <property type="nucleotide sequence ID" value="NZ_JBDKWZ010000007.1"/>
</dbReference>
<reference evidence="4 5" key="1">
    <citation type="submission" date="2024-04" db="EMBL/GenBank/DDBJ databases">
        <title>Novel genus in family Flammeovirgaceae.</title>
        <authorList>
            <person name="Nguyen T.H."/>
            <person name="Vuong T.Q."/>
            <person name="Le H."/>
            <person name="Kim S.-G."/>
        </authorList>
    </citation>
    <scope>NUCLEOTIDE SEQUENCE [LARGE SCALE GENOMIC DNA]</scope>
    <source>
        <strain evidence="4 5">JCM 23209</strain>
    </source>
</reference>
<sequence>MKITPELLHKYATGACTEEELLRIEAWLEDQDTAYELPENEDLPLHKQQIWQAIHTKVSPAVSGKVGPSHSFRFPQRIWAVAASIAVLIGIAGVFLYTTSQKKNIHYKCYYTQKGQKLKITLPDHSRVYLNAGSELKVPEYFSDTARVVSLKGEAYFEVHKDPQRPFTIQSPDSRTTILGTAFNLRAYPREATVLTVTEGKVRFSSRKTPENYILLTANEQGKIGPETKLCKTNIDASPYTAWKENRIVFTNMKFAEMLAELERWYNVNIQVEKPGILQQRYRGSFENPSLNVLLEDLGFVMKFNYRMASDTVFIY</sequence>